<proteinExistence type="predicted"/>
<evidence type="ECO:0000313" key="1">
    <source>
        <dbReference type="EMBL" id="MBJ3775197.1"/>
    </source>
</evidence>
<evidence type="ECO:0000313" key="2">
    <source>
        <dbReference type="Proteomes" id="UP000609531"/>
    </source>
</evidence>
<dbReference type="AlphaFoldDB" id="A0A934MCE9"/>
<gene>
    <name evidence="1" type="ORF">JCR33_05825</name>
</gene>
<reference evidence="1" key="1">
    <citation type="submission" date="2020-12" db="EMBL/GenBank/DDBJ databases">
        <title>Bacterial taxonomy.</title>
        <authorList>
            <person name="Pan X."/>
        </authorList>
    </citation>
    <scope>NUCLEOTIDE SEQUENCE</scope>
    <source>
        <strain evidence="1">B2012</strain>
    </source>
</reference>
<protein>
    <submittedName>
        <fullName evidence="1">Uncharacterized protein</fullName>
    </submittedName>
</protein>
<name>A0A934MCE9_9HYPH</name>
<sequence>MSRDVLKVTLLGDSHSRSFEDRKTRSPVTLADGRVLDLNVVKLRGATVRGFGRRTSVLQVRRRALGAIRDDDAAVVLAFGQVDVEVGYYYRRLVKGDDMPFDAFAEALAEDYVADIGALDILQTKLAKGIFPSTLTHWPRQRFAYLAMLIARSEGTAEPTDLDEAEVTAGLRDIYPEPAEMDRRHRFFNAALRRRCEAEGIGYFDIDRALVGRRGRLKSRFVRWRINHHMYRSRRLQEASWWGLAAALDGLALPAGEAAPATVI</sequence>
<dbReference type="EMBL" id="JAEKJA010000003">
    <property type="protein sequence ID" value="MBJ3775197.1"/>
    <property type="molecule type" value="Genomic_DNA"/>
</dbReference>
<keyword evidence="2" id="KW-1185">Reference proteome</keyword>
<accession>A0A934MCE9</accession>
<dbReference type="Proteomes" id="UP000609531">
    <property type="component" value="Unassembled WGS sequence"/>
</dbReference>
<organism evidence="1 2">
    <name type="scientific">Acuticoccus mangrovi</name>
    <dbReference type="NCBI Taxonomy" id="2796142"/>
    <lineage>
        <taxon>Bacteria</taxon>
        <taxon>Pseudomonadati</taxon>
        <taxon>Pseudomonadota</taxon>
        <taxon>Alphaproteobacteria</taxon>
        <taxon>Hyphomicrobiales</taxon>
        <taxon>Amorphaceae</taxon>
        <taxon>Acuticoccus</taxon>
    </lineage>
</organism>
<comment type="caution">
    <text evidence="1">The sequence shown here is derived from an EMBL/GenBank/DDBJ whole genome shotgun (WGS) entry which is preliminary data.</text>
</comment>
<dbReference type="RefSeq" id="WP_198881077.1">
    <property type="nucleotide sequence ID" value="NZ_JAEKJA010000003.1"/>
</dbReference>